<dbReference type="Gene3D" id="1.10.1040.20">
    <property type="entry name" value="ProC-like, C-terminal domain"/>
    <property type="match status" value="1"/>
</dbReference>
<proteinExistence type="predicted"/>
<feature type="domain" description="Putative oxidoreductase/dehydrogenase Rossmann-like" evidence="1">
    <location>
        <begin position="2"/>
        <end position="117"/>
    </location>
</feature>
<dbReference type="InterPro" id="IPR036291">
    <property type="entry name" value="NAD(P)-bd_dom_sf"/>
</dbReference>
<dbReference type="PANTHER" id="PTHR40459">
    <property type="entry name" value="CONSERVED HYPOTHETICAL ALANINE AND LEUCINE RICH PROTEIN"/>
    <property type="match status" value="1"/>
</dbReference>
<organism evidence="3 4">
    <name type="scientific">Aceticella autotrophica</name>
    <dbReference type="NCBI Taxonomy" id="2755338"/>
    <lineage>
        <taxon>Bacteria</taxon>
        <taxon>Bacillati</taxon>
        <taxon>Bacillota</taxon>
        <taxon>Clostridia</taxon>
        <taxon>Thermoanaerobacterales</taxon>
        <taxon>Thermoanaerobacteraceae</taxon>
        <taxon>Aceticella</taxon>
    </lineage>
</organism>
<keyword evidence="4" id="KW-1185">Reference proteome</keyword>
<protein>
    <submittedName>
        <fullName evidence="3">DUF2520 domain-containing protein</fullName>
    </submittedName>
</protein>
<dbReference type="RefSeq" id="WP_284679583.1">
    <property type="nucleotide sequence ID" value="NZ_CP060096.1"/>
</dbReference>
<dbReference type="InterPro" id="IPR019665">
    <property type="entry name" value="OxRdtase/DH_put_Rossmann_dom"/>
</dbReference>
<dbReference type="Pfam" id="PF10728">
    <property type="entry name" value="DUF2520"/>
    <property type="match status" value="1"/>
</dbReference>
<dbReference type="SUPFAM" id="SSF48179">
    <property type="entry name" value="6-phosphogluconate dehydrogenase C-terminal domain-like"/>
    <property type="match status" value="1"/>
</dbReference>
<dbReference type="AlphaFoldDB" id="A0A975AUX9"/>
<evidence type="ECO:0000313" key="3">
    <source>
        <dbReference type="EMBL" id="QSZ26893.1"/>
    </source>
</evidence>
<dbReference type="Gene3D" id="3.40.50.720">
    <property type="entry name" value="NAD(P)-binding Rossmann-like Domain"/>
    <property type="match status" value="1"/>
</dbReference>
<evidence type="ECO:0000313" key="4">
    <source>
        <dbReference type="Proteomes" id="UP000671913"/>
    </source>
</evidence>
<dbReference type="EMBL" id="CP060096">
    <property type="protein sequence ID" value="QSZ26893.1"/>
    <property type="molecule type" value="Genomic_DNA"/>
</dbReference>
<accession>A0A975AUX9</accession>
<dbReference type="InterPro" id="IPR037108">
    <property type="entry name" value="TM1727-like_C_sf"/>
</dbReference>
<dbReference type="Proteomes" id="UP000671913">
    <property type="component" value="Chromosome"/>
</dbReference>
<dbReference type="SUPFAM" id="SSF51735">
    <property type="entry name" value="NAD(P)-binding Rossmann-fold domains"/>
    <property type="match status" value="1"/>
</dbReference>
<sequence>MKIGFIGAGKVGCGFGFLLSKNNVYLSGYLSKNIESAKYAAVLTKSAYYDNYDAILKDSDVIIISTNDTSIDNVVQELIKYKHLIKDKVFAHLSGAITLKILNPISEIGGHGMVIHPVQTCPSINAAISLLPESYITIEGDSIAISIGKYLAEKIGAKPIIISDINKPLYHAACVVVSNYLVTLTQAGLTILKSSGFPVEKYPDVLIPLMEGTLKNINEKGCLNSLSGPVARGDTDTIKLHLENISEEEILKLYKTLGKMTLNIASKTENFPYNKYKEMEDIFNE</sequence>
<evidence type="ECO:0000259" key="2">
    <source>
        <dbReference type="Pfam" id="PF10728"/>
    </source>
</evidence>
<dbReference type="PANTHER" id="PTHR40459:SF1">
    <property type="entry name" value="CONSERVED HYPOTHETICAL ALANINE AND LEUCINE RICH PROTEIN"/>
    <property type="match status" value="1"/>
</dbReference>
<feature type="domain" description="DUF2520" evidence="2">
    <location>
        <begin position="135"/>
        <end position="260"/>
    </location>
</feature>
<dbReference type="KEGG" id="aaut:ACETAC_08415"/>
<dbReference type="InterPro" id="IPR018931">
    <property type="entry name" value="DUF2520"/>
</dbReference>
<dbReference type="InterPro" id="IPR008927">
    <property type="entry name" value="6-PGluconate_DH-like_C_sf"/>
</dbReference>
<dbReference type="Pfam" id="PF10727">
    <property type="entry name" value="Rossmann-like"/>
    <property type="match status" value="1"/>
</dbReference>
<gene>
    <name evidence="3" type="ORF">ACETAC_08415</name>
</gene>
<reference evidence="3" key="1">
    <citation type="submission" date="2020-08" db="EMBL/GenBank/DDBJ databases">
        <title>Genomic insights into the carbon and energy metabolism of the first obligate autotrophic acetogenic bacterium Aceticella autotrophica gen. nov., sp. nov.</title>
        <authorList>
            <person name="Toshchakov S.V."/>
            <person name="Elcheninov A.G."/>
            <person name="Kublanov I.V."/>
            <person name="Frolov E.N."/>
            <person name="Lebedinsky A.V."/>
        </authorList>
    </citation>
    <scope>NUCLEOTIDE SEQUENCE</scope>
    <source>
        <strain evidence="3">3443-3Ac</strain>
    </source>
</reference>
<evidence type="ECO:0000259" key="1">
    <source>
        <dbReference type="Pfam" id="PF10727"/>
    </source>
</evidence>
<name>A0A975AUX9_9THEO</name>